<evidence type="ECO:0000313" key="2">
    <source>
        <dbReference type="EnsemblMetazoa" id="GPPI051411-PA"/>
    </source>
</evidence>
<organism evidence="2 3">
    <name type="scientific">Glossina palpalis gambiensis</name>
    <dbReference type="NCBI Taxonomy" id="67801"/>
    <lineage>
        <taxon>Eukaryota</taxon>
        <taxon>Metazoa</taxon>
        <taxon>Ecdysozoa</taxon>
        <taxon>Arthropoda</taxon>
        <taxon>Hexapoda</taxon>
        <taxon>Insecta</taxon>
        <taxon>Pterygota</taxon>
        <taxon>Neoptera</taxon>
        <taxon>Endopterygota</taxon>
        <taxon>Diptera</taxon>
        <taxon>Brachycera</taxon>
        <taxon>Muscomorpha</taxon>
        <taxon>Hippoboscoidea</taxon>
        <taxon>Glossinidae</taxon>
        <taxon>Glossina</taxon>
    </lineage>
</organism>
<dbReference type="AlphaFoldDB" id="A0A1B0C7L4"/>
<dbReference type="EMBL" id="JXJN01028971">
    <property type="status" value="NOT_ANNOTATED_CDS"/>
    <property type="molecule type" value="Genomic_DNA"/>
</dbReference>
<feature type="transmembrane region" description="Helical" evidence="1">
    <location>
        <begin position="43"/>
        <end position="63"/>
    </location>
</feature>
<keyword evidence="1" id="KW-0812">Transmembrane</keyword>
<sequence length="94" mass="10846">MFVLSVSCSSCKNLILKHFLAGILAVKISRVINLYVFNNLGEIGLIIVMVMVWLMYCTELCGLHPNRFEKTTYLEVKQFSYVNAGYIYERKITE</sequence>
<keyword evidence="1" id="KW-1133">Transmembrane helix</keyword>
<reference evidence="2" key="2">
    <citation type="submission" date="2020-05" db="UniProtKB">
        <authorList>
            <consortium name="EnsemblMetazoa"/>
        </authorList>
    </citation>
    <scope>IDENTIFICATION</scope>
    <source>
        <strain evidence="2">IAEA</strain>
    </source>
</reference>
<dbReference type="EnsemblMetazoa" id="GPPI051411-RA">
    <property type="protein sequence ID" value="GPPI051411-PA"/>
    <property type="gene ID" value="GPPI051411"/>
</dbReference>
<keyword evidence="3" id="KW-1185">Reference proteome</keyword>
<name>A0A1B0C7L4_9MUSC</name>
<evidence type="ECO:0000313" key="3">
    <source>
        <dbReference type="Proteomes" id="UP000092460"/>
    </source>
</evidence>
<dbReference type="Proteomes" id="UP000092460">
    <property type="component" value="Unassembled WGS sequence"/>
</dbReference>
<dbReference type="VEuPathDB" id="VectorBase:GPPI051411"/>
<evidence type="ECO:0000256" key="1">
    <source>
        <dbReference type="SAM" id="Phobius"/>
    </source>
</evidence>
<reference evidence="3" key="1">
    <citation type="submission" date="2015-01" db="EMBL/GenBank/DDBJ databases">
        <authorList>
            <person name="Aksoy S."/>
            <person name="Warren W."/>
            <person name="Wilson R.K."/>
        </authorList>
    </citation>
    <scope>NUCLEOTIDE SEQUENCE [LARGE SCALE GENOMIC DNA]</scope>
    <source>
        <strain evidence="3">IAEA</strain>
    </source>
</reference>
<proteinExistence type="predicted"/>
<keyword evidence="1" id="KW-0472">Membrane</keyword>
<accession>A0A1B0C7L4</accession>
<protein>
    <submittedName>
        <fullName evidence="2">Uncharacterized protein</fullName>
    </submittedName>
</protein>